<dbReference type="SMART" id="SM00855">
    <property type="entry name" value="PGAM"/>
    <property type="match status" value="1"/>
</dbReference>
<keyword evidence="3" id="KW-0418">Kinase</keyword>
<dbReference type="AlphaFoldDB" id="A0A2K1NWM8"/>
<organism evidence="3 4">
    <name type="scientific">Petrotoga olearia DSM 13574</name>
    <dbReference type="NCBI Taxonomy" id="1122955"/>
    <lineage>
        <taxon>Bacteria</taxon>
        <taxon>Thermotogati</taxon>
        <taxon>Thermotogota</taxon>
        <taxon>Thermotogae</taxon>
        <taxon>Petrotogales</taxon>
        <taxon>Petrotogaceae</taxon>
        <taxon>Petrotoga</taxon>
    </lineage>
</organism>
<accession>A0A2K1NWM8</accession>
<dbReference type="PANTHER" id="PTHR48100">
    <property type="entry name" value="BROAD-SPECIFICITY PHOSPHATASE YOR283W-RELATED"/>
    <property type="match status" value="1"/>
</dbReference>
<keyword evidence="3" id="KW-0808">Transferase</keyword>
<feature type="active site" description="Tele-phosphohistidine intermediate" evidence="1">
    <location>
        <position position="8"/>
    </location>
</feature>
<dbReference type="SUPFAM" id="SSF53254">
    <property type="entry name" value="Phosphoglycerate mutase-like"/>
    <property type="match status" value="1"/>
</dbReference>
<dbReference type="InterPro" id="IPR029033">
    <property type="entry name" value="His_PPase_superfam"/>
</dbReference>
<proteinExistence type="predicted"/>
<dbReference type="EMBL" id="AZRL01000022">
    <property type="protein sequence ID" value="PNR94942.1"/>
    <property type="molecule type" value="Genomic_DNA"/>
</dbReference>
<dbReference type="GO" id="GO:0016791">
    <property type="term" value="F:phosphatase activity"/>
    <property type="evidence" value="ECO:0007669"/>
    <property type="project" value="TreeGrafter"/>
</dbReference>
<dbReference type="GO" id="GO:0005737">
    <property type="term" value="C:cytoplasm"/>
    <property type="evidence" value="ECO:0007669"/>
    <property type="project" value="TreeGrafter"/>
</dbReference>
<dbReference type="InterPro" id="IPR013078">
    <property type="entry name" value="His_Pase_superF_clade-1"/>
</dbReference>
<sequence length="217" mass="25429">MDIYLVRHGATLWNKMGIWQGQRDVELDEEGISQAKATAERFKNMKIDGMYTSVLQRAIKTTEIINQYHNLEIKKDPDLNECNIGKWDGKKLEEILLNYKEELEYWHKDIWASVEDVEALGDVQRRAVRAIKRIVKEHNLEDKIVVVAHGLAIRTIISWILNIPLNQHTSFRVDNASVSHVIYEGDYRYVLASLNETWHLEYYGLETYLTPEEKEID</sequence>
<dbReference type="CDD" id="cd07067">
    <property type="entry name" value="HP_PGM_like"/>
    <property type="match status" value="1"/>
</dbReference>
<feature type="active site" description="Proton donor/acceptor" evidence="1">
    <location>
        <position position="81"/>
    </location>
</feature>
<dbReference type="GO" id="GO:0016301">
    <property type="term" value="F:kinase activity"/>
    <property type="evidence" value="ECO:0007669"/>
    <property type="project" value="UniProtKB-KW"/>
</dbReference>
<feature type="binding site" evidence="2">
    <location>
        <begin position="7"/>
        <end position="14"/>
    </location>
    <ligand>
        <name>substrate</name>
    </ligand>
</feature>
<comment type="caution">
    <text evidence="3">The sequence shown here is derived from an EMBL/GenBank/DDBJ whole genome shotgun (WGS) entry which is preliminary data.</text>
</comment>
<evidence type="ECO:0000256" key="1">
    <source>
        <dbReference type="PIRSR" id="PIRSR613078-1"/>
    </source>
</evidence>
<evidence type="ECO:0000313" key="4">
    <source>
        <dbReference type="Proteomes" id="UP000236434"/>
    </source>
</evidence>
<dbReference type="Gene3D" id="3.40.50.1240">
    <property type="entry name" value="Phosphoglycerate mutase-like"/>
    <property type="match status" value="1"/>
</dbReference>
<dbReference type="OrthoDB" id="9781415at2"/>
<feature type="binding site" evidence="2">
    <location>
        <position position="57"/>
    </location>
    <ligand>
        <name>substrate</name>
    </ligand>
</feature>
<name>A0A2K1NWM8_9BACT</name>
<dbReference type="RefSeq" id="WP_103067578.1">
    <property type="nucleotide sequence ID" value="NZ_AZRL01000022.1"/>
</dbReference>
<gene>
    <name evidence="3" type="ORF">X929_08645</name>
</gene>
<dbReference type="InterPro" id="IPR050275">
    <property type="entry name" value="PGM_Phosphatase"/>
</dbReference>
<dbReference type="Proteomes" id="UP000236434">
    <property type="component" value="Unassembled WGS sequence"/>
</dbReference>
<evidence type="ECO:0000256" key="2">
    <source>
        <dbReference type="PIRSR" id="PIRSR613078-2"/>
    </source>
</evidence>
<reference evidence="3 4" key="1">
    <citation type="submission" date="2013-12" db="EMBL/GenBank/DDBJ databases">
        <title>Comparative genomics of Petrotoga isolates.</title>
        <authorList>
            <person name="Nesbo C.L."/>
            <person name="Charchuk R."/>
            <person name="Chow K."/>
        </authorList>
    </citation>
    <scope>NUCLEOTIDE SEQUENCE [LARGE SCALE GENOMIC DNA]</scope>
    <source>
        <strain evidence="3 4">DSM 13574</strain>
    </source>
</reference>
<protein>
    <submittedName>
        <fullName evidence="3">Phosphoglycerate kinase</fullName>
    </submittedName>
</protein>
<evidence type="ECO:0000313" key="3">
    <source>
        <dbReference type="EMBL" id="PNR94942.1"/>
    </source>
</evidence>
<dbReference type="Pfam" id="PF00300">
    <property type="entry name" value="His_Phos_1"/>
    <property type="match status" value="1"/>
</dbReference>
<dbReference type="PANTHER" id="PTHR48100:SF59">
    <property type="entry name" value="ADENOSYLCOBALAMIN_ALPHA-RIBAZOLE PHOSPHATASE"/>
    <property type="match status" value="1"/>
</dbReference>